<name>A0AAV3XQ59_9CYAN</name>
<organism evidence="1 2">
    <name type="scientific">Microseira wollei NIES-4236</name>
    <dbReference type="NCBI Taxonomy" id="2530354"/>
    <lineage>
        <taxon>Bacteria</taxon>
        <taxon>Bacillati</taxon>
        <taxon>Cyanobacteriota</taxon>
        <taxon>Cyanophyceae</taxon>
        <taxon>Oscillatoriophycideae</taxon>
        <taxon>Aerosakkonematales</taxon>
        <taxon>Aerosakkonemataceae</taxon>
        <taxon>Microseira</taxon>
    </lineage>
</organism>
<evidence type="ECO:0000313" key="1">
    <source>
        <dbReference type="EMBL" id="GET44090.1"/>
    </source>
</evidence>
<comment type="caution">
    <text evidence="1">The sequence shown here is derived from an EMBL/GenBank/DDBJ whole genome shotgun (WGS) entry which is preliminary data.</text>
</comment>
<dbReference type="EMBL" id="BLAY01000290">
    <property type="protein sequence ID" value="GET44090.1"/>
    <property type="molecule type" value="Genomic_DNA"/>
</dbReference>
<gene>
    <name evidence="1" type="ORF">MiSe_89160</name>
</gene>
<protein>
    <submittedName>
        <fullName evidence="1">Uncharacterized protein</fullName>
    </submittedName>
</protein>
<dbReference type="Proteomes" id="UP001050975">
    <property type="component" value="Unassembled WGS sequence"/>
</dbReference>
<sequence>MTNQHQVNLMVNTVQASTQSSAKKHIKLTEINYRRNTESDLTEKIEAMDRNFKYSSNRDYYWSEPELSLLYGTPVYEQASPSQKKALNHLYWATQYNQTAATEANAVLYNQVTAGVFGTLGGYETLCQELDLETAQERHHIHAFHRIGYKTKRDLLGAAFNASIQGKSYKKNDSPRRLAPGQKSQLFSFNWQSSPSGFQESALRFVTNKVLLKNQARHYSQYLRDLEEKGESIPAQTTGLLGHLAPKPLLQFFTLNCGTSPFLACVFYVTRFMANMPIKNYEYRYSLYYRELEKQGEFIPSPLAVSHFHLLDEAFHTTTSQLIAQDLYKDFPKPTAYEKFLANLTIYRAQSVGLNGLSGGMPAIFRSDESFMLSFYRLLQSPVFNMSSQEAIEWLEKCLCQEHDGFHLTLKYHQRLLSDLRRLFDPIDYLWRANREMQVMAKGGSINQAIQTNIKAFEQFCRSVV</sequence>
<dbReference type="InterPro" id="IPR049717">
    <property type="entry name" value="CylC-like"/>
</dbReference>
<accession>A0AAV3XQ59</accession>
<evidence type="ECO:0000313" key="2">
    <source>
        <dbReference type="Proteomes" id="UP001050975"/>
    </source>
</evidence>
<dbReference type="AlphaFoldDB" id="A0AAV3XQ59"/>
<reference evidence="1" key="1">
    <citation type="submission" date="2019-10" db="EMBL/GenBank/DDBJ databases">
        <title>Draft genome sequece of Microseira wollei NIES-4236.</title>
        <authorList>
            <person name="Yamaguchi H."/>
            <person name="Suzuki S."/>
            <person name="Kawachi M."/>
        </authorList>
    </citation>
    <scope>NUCLEOTIDE SEQUENCE</scope>
    <source>
        <strain evidence="1">NIES-4236</strain>
    </source>
</reference>
<dbReference type="CDD" id="cd21472">
    <property type="entry name" value="CylC-like"/>
    <property type="match status" value="1"/>
</dbReference>
<proteinExistence type="predicted"/>
<keyword evidence="2" id="KW-1185">Reference proteome</keyword>